<dbReference type="GO" id="GO:0046677">
    <property type="term" value="P:response to antibiotic"/>
    <property type="evidence" value="ECO:0007669"/>
    <property type="project" value="TreeGrafter"/>
</dbReference>
<dbReference type="EMBL" id="CP009355">
    <property type="protein sequence ID" value="AIW15619.1"/>
    <property type="molecule type" value="Genomic_DNA"/>
</dbReference>
<dbReference type="SUPFAM" id="SSF111369">
    <property type="entry name" value="HlyD-like secretion proteins"/>
    <property type="match status" value="1"/>
</dbReference>
<dbReference type="PATRIC" id="fig|1051646.9.peg.3129"/>
<dbReference type="STRING" id="1051646.IX91_16095"/>
<dbReference type="GeneID" id="23446249"/>
<dbReference type="InterPro" id="IPR058625">
    <property type="entry name" value="MdtA-like_BSH"/>
</dbReference>
<dbReference type="EMBL" id="AFWI01000174">
    <property type="protein sequence ID" value="EGU51199.1"/>
    <property type="molecule type" value="Genomic_DNA"/>
</dbReference>
<dbReference type="PANTHER" id="PTHR30158">
    <property type="entry name" value="ACRA/E-RELATED COMPONENT OF DRUG EFFLUX TRANSPORTER"/>
    <property type="match status" value="1"/>
</dbReference>
<accession>F9T9M6</accession>
<gene>
    <name evidence="8" type="ORF">IX91_16095</name>
    <name evidence="9" type="ORF">VITU9109_10957</name>
</gene>
<dbReference type="Gene3D" id="2.40.420.20">
    <property type="match status" value="1"/>
</dbReference>
<feature type="domain" description="Multidrug resistance protein MdtA-like barrel-sandwich hybrid" evidence="5">
    <location>
        <begin position="61"/>
        <end position="191"/>
    </location>
</feature>
<dbReference type="Pfam" id="PF25944">
    <property type="entry name" value="Beta-barrel_RND"/>
    <property type="match status" value="1"/>
</dbReference>
<dbReference type="InterPro" id="IPR058637">
    <property type="entry name" value="YknX-like_C"/>
</dbReference>
<feature type="chain" id="PRO_5003388302" evidence="4">
    <location>
        <begin position="21"/>
        <end position="361"/>
    </location>
</feature>
<dbReference type="AlphaFoldDB" id="F9T9M6"/>
<evidence type="ECO:0000313" key="8">
    <source>
        <dbReference type="EMBL" id="AIW15619.1"/>
    </source>
</evidence>
<dbReference type="HOGENOM" id="CLU_018816_2_1_6"/>
<keyword evidence="3" id="KW-0175">Coiled coil</keyword>
<dbReference type="GO" id="GO:0005886">
    <property type="term" value="C:plasma membrane"/>
    <property type="evidence" value="ECO:0007669"/>
    <property type="project" value="TreeGrafter"/>
</dbReference>
<dbReference type="Proteomes" id="UP000030071">
    <property type="component" value="Chromosome 2"/>
</dbReference>
<comment type="similarity">
    <text evidence="2">Belongs to the membrane fusion protein (MFP) (TC 8.A.1) family.</text>
</comment>
<dbReference type="Pfam" id="PF25989">
    <property type="entry name" value="YknX_C"/>
    <property type="match status" value="1"/>
</dbReference>
<dbReference type="GO" id="GO:0022857">
    <property type="term" value="F:transmembrane transporter activity"/>
    <property type="evidence" value="ECO:0007669"/>
    <property type="project" value="InterPro"/>
</dbReference>
<dbReference type="Pfam" id="PF25917">
    <property type="entry name" value="BSH_RND"/>
    <property type="match status" value="1"/>
</dbReference>
<proteinExistence type="inferred from homology"/>
<evidence type="ECO:0000313" key="11">
    <source>
        <dbReference type="Proteomes" id="UP000030071"/>
    </source>
</evidence>
<dbReference type="Proteomes" id="UP000003836">
    <property type="component" value="Unassembled WGS sequence"/>
</dbReference>
<feature type="signal peptide" evidence="4">
    <location>
        <begin position="1"/>
        <end position="20"/>
    </location>
</feature>
<evidence type="ECO:0000313" key="10">
    <source>
        <dbReference type="Proteomes" id="UP000003836"/>
    </source>
</evidence>
<feature type="coiled-coil region" evidence="3">
    <location>
        <begin position="139"/>
        <end position="170"/>
    </location>
</feature>
<evidence type="ECO:0000256" key="2">
    <source>
        <dbReference type="ARBA" id="ARBA00009477"/>
    </source>
</evidence>
<reference evidence="9" key="1">
    <citation type="submission" date="2011-08" db="EMBL/GenBank/DDBJ databases">
        <authorList>
            <person name="Hoffman M."/>
            <person name="Strain E.A."/>
            <person name="Brown E."/>
            <person name="Allard M.W."/>
        </authorList>
    </citation>
    <scope>NUCLEOTIDE SEQUENCE</scope>
    <source>
        <strain evidence="9">ATCC 19109</strain>
    </source>
</reference>
<dbReference type="eggNOG" id="COG0845">
    <property type="taxonomic scope" value="Bacteria"/>
</dbReference>
<dbReference type="InterPro" id="IPR006143">
    <property type="entry name" value="RND_pump_MFP"/>
</dbReference>
<organism evidence="8 11">
    <name type="scientific">Vibrio tubiashii ATCC 19109</name>
    <dbReference type="NCBI Taxonomy" id="1051646"/>
    <lineage>
        <taxon>Bacteria</taxon>
        <taxon>Pseudomonadati</taxon>
        <taxon>Pseudomonadota</taxon>
        <taxon>Gammaproteobacteria</taxon>
        <taxon>Vibrionales</taxon>
        <taxon>Vibrionaceae</taxon>
        <taxon>Vibrio</taxon>
        <taxon>Vibrio oreintalis group</taxon>
    </lineage>
</organism>
<name>F9T9M6_9VIBR</name>
<feature type="domain" description="Multidrug resistance protein MdtA-like beta-barrel" evidence="6">
    <location>
        <begin position="236"/>
        <end position="283"/>
    </location>
</feature>
<dbReference type="Gene3D" id="2.40.50.100">
    <property type="match status" value="1"/>
</dbReference>
<evidence type="ECO:0000259" key="6">
    <source>
        <dbReference type="Pfam" id="PF25944"/>
    </source>
</evidence>
<evidence type="ECO:0000256" key="4">
    <source>
        <dbReference type="SAM" id="SignalP"/>
    </source>
</evidence>
<dbReference type="PROSITE" id="PS51257">
    <property type="entry name" value="PROKAR_LIPOPROTEIN"/>
    <property type="match status" value="1"/>
</dbReference>
<comment type="subcellular location">
    <subcellularLocation>
        <location evidence="1">Cell inner membrane</location>
        <topology evidence="1">Lipid-anchor</topology>
    </subcellularLocation>
</comment>
<protein>
    <submittedName>
        <fullName evidence="8">Hemolysin D</fullName>
    </submittedName>
    <submittedName>
        <fullName evidence="9">Multidrug efflux membrane fusion protein</fullName>
    </submittedName>
</protein>
<evidence type="ECO:0000259" key="7">
    <source>
        <dbReference type="Pfam" id="PF25989"/>
    </source>
</evidence>
<evidence type="ECO:0000256" key="3">
    <source>
        <dbReference type="SAM" id="Coils"/>
    </source>
</evidence>
<dbReference type="Gene3D" id="2.40.30.170">
    <property type="match status" value="1"/>
</dbReference>
<evidence type="ECO:0000256" key="1">
    <source>
        <dbReference type="ARBA" id="ARBA00004519"/>
    </source>
</evidence>
<dbReference type="KEGG" id="vtu:IX91_16095"/>
<dbReference type="GO" id="GO:0030313">
    <property type="term" value="C:cell envelope"/>
    <property type="evidence" value="ECO:0007669"/>
    <property type="project" value="UniProtKB-SubCell"/>
</dbReference>
<dbReference type="InterPro" id="IPR058626">
    <property type="entry name" value="MdtA-like_b-barrel"/>
</dbReference>
<keyword evidence="10" id="KW-1185">Reference proteome</keyword>
<dbReference type="Gene3D" id="1.10.287.470">
    <property type="entry name" value="Helix hairpin bin"/>
    <property type="match status" value="1"/>
</dbReference>
<reference evidence="9 10" key="2">
    <citation type="journal article" date="2012" name="Int. J. Syst. Evol. Microbiol.">
        <title>Vibrio caribbeanicus sp. nov., isolated from the marine sponge Scleritoderma cyanea.</title>
        <authorList>
            <person name="Hoffmann M."/>
            <person name="Monday S.R."/>
            <person name="Allard M.W."/>
            <person name="Strain E.A."/>
            <person name="Whittaker P."/>
            <person name="Naum M."/>
            <person name="McCarthy P.J."/>
            <person name="Lopez J.V."/>
            <person name="Fischer M."/>
            <person name="Brown E.W."/>
        </authorList>
    </citation>
    <scope>NUCLEOTIDE SEQUENCE [LARGE SCALE GENOMIC DNA]</scope>
    <source>
        <strain evidence="9 10">ATCC 19109</strain>
    </source>
</reference>
<keyword evidence="4" id="KW-0732">Signal</keyword>
<dbReference type="NCBIfam" id="TIGR01730">
    <property type="entry name" value="RND_mfp"/>
    <property type="match status" value="1"/>
</dbReference>
<evidence type="ECO:0000259" key="5">
    <source>
        <dbReference type="Pfam" id="PF25917"/>
    </source>
</evidence>
<evidence type="ECO:0000313" key="9">
    <source>
        <dbReference type="EMBL" id="EGU51199.1"/>
    </source>
</evidence>
<feature type="domain" description="YknX-like C-terminal permuted SH3-like" evidence="7">
    <location>
        <begin position="292"/>
        <end position="358"/>
    </location>
</feature>
<dbReference type="RefSeq" id="WP_004746595.1">
    <property type="nucleotide sequence ID" value="NZ_AFWI01000174.1"/>
</dbReference>
<reference evidence="8 11" key="3">
    <citation type="submission" date="2014-08" db="EMBL/GenBank/DDBJ databases">
        <title>First Complete Genome Sequence of the Shellfish Pathogen Vibrio tubiashii.</title>
        <authorList>
            <person name="Richards G.P."/>
            <person name="Needleman D.S."/>
            <person name="Watson M.A."/>
            <person name="Bono J.L."/>
        </authorList>
    </citation>
    <scope>NUCLEOTIDE SEQUENCE [LARGE SCALE GENOMIC DNA]</scope>
    <source>
        <strain evidence="8 11">ATCC 19109</strain>
    </source>
</reference>
<sequence length="361" mass="39046">MKRPLLLAMLILFLTGCVENSTESQLNETQPAPTAVTIERAQSHLHAPTTFFNARIQAIESASLTPRTTGFLLRKNFSDGAIVEEGDILFEIDPTTYEAAVQAAVAGLEEAEASLDLIKITHDRQESLLNSGGISQANFDRVEADFKAAKSKVQAAKANLIVQNDNLENTKVKAPYSGQIGRSNFSIGDMVGPDFGPLTDIVQVTPIEASFSLNENELTQHKIRAGKGSDYSLKVDGYVLDLKGNISFIDNKVNANSGTVNIAAQFDNISGTLIPNQFVRVGISPSQPLEGVVIPHKSVFQDKESQYVLTVSQGVATKQEVTIAARLGQEVFITEGLYENTPVIIGGQQRIRPGSPVTFEE</sequence>